<evidence type="ECO:0000313" key="4">
    <source>
        <dbReference type="EMBL" id="MZR22675.1"/>
    </source>
</evidence>
<keyword evidence="2" id="KW-0560">Oxidoreductase</keyword>
<dbReference type="FunFam" id="3.40.50.720:FF:000173">
    <property type="entry name" value="3-oxoacyl-[acyl-carrier protein] reductase"/>
    <property type="match status" value="1"/>
</dbReference>
<organism evidence="4 5">
    <name type="scientific">Sneathiella chungangensis</name>
    <dbReference type="NCBI Taxonomy" id="1418234"/>
    <lineage>
        <taxon>Bacteria</taxon>
        <taxon>Pseudomonadati</taxon>
        <taxon>Pseudomonadota</taxon>
        <taxon>Alphaproteobacteria</taxon>
        <taxon>Sneathiellales</taxon>
        <taxon>Sneathiellaceae</taxon>
        <taxon>Sneathiella</taxon>
    </lineage>
</organism>
<dbReference type="GO" id="GO:0030497">
    <property type="term" value="P:fatty acid elongation"/>
    <property type="evidence" value="ECO:0007669"/>
    <property type="project" value="TreeGrafter"/>
</dbReference>
<dbReference type="InterPro" id="IPR002347">
    <property type="entry name" value="SDR_fam"/>
</dbReference>
<protein>
    <submittedName>
        <fullName evidence="4">SDR family oxidoreductase</fullName>
    </submittedName>
</protein>
<keyword evidence="5" id="KW-1185">Reference proteome</keyword>
<dbReference type="Proteomes" id="UP000445696">
    <property type="component" value="Unassembled WGS sequence"/>
</dbReference>
<feature type="domain" description="Ketoreductase" evidence="3">
    <location>
        <begin position="7"/>
        <end position="186"/>
    </location>
</feature>
<dbReference type="Pfam" id="PF13561">
    <property type="entry name" value="adh_short_C2"/>
    <property type="match status" value="1"/>
</dbReference>
<dbReference type="InterPro" id="IPR036291">
    <property type="entry name" value="NAD(P)-bd_dom_sf"/>
</dbReference>
<dbReference type="AlphaFoldDB" id="A0A845MG85"/>
<evidence type="ECO:0000313" key="5">
    <source>
        <dbReference type="Proteomes" id="UP000445696"/>
    </source>
</evidence>
<dbReference type="OrthoDB" id="7946012at2"/>
<comment type="caution">
    <text evidence="4">The sequence shown here is derived from an EMBL/GenBank/DDBJ whole genome shotgun (WGS) entry which is preliminary data.</text>
</comment>
<dbReference type="EMBL" id="WTVA01000004">
    <property type="protein sequence ID" value="MZR22675.1"/>
    <property type="molecule type" value="Genomic_DNA"/>
</dbReference>
<dbReference type="NCBIfam" id="NF006072">
    <property type="entry name" value="PRK08217.1"/>
    <property type="match status" value="1"/>
</dbReference>
<dbReference type="GO" id="GO:0016616">
    <property type="term" value="F:oxidoreductase activity, acting on the CH-OH group of donors, NAD or NADP as acceptor"/>
    <property type="evidence" value="ECO:0007669"/>
    <property type="project" value="TreeGrafter"/>
</dbReference>
<dbReference type="PANTHER" id="PTHR42760:SF135">
    <property type="entry name" value="BLL7886 PROTEIN"/>
    <property type="match status" value="1"/>
</dbReference>
<evidence type="ECO:0000256" key="1">
    <source>
        <dbReference type="ARBA" id="ARBA00006484"/>
    </source>
</evidence>
<dbReference type="PRINTS" id="PR00081">
    <property type="entry name" value="GDHRDH"/>
</dbReference>
<gene>
    <name evidence="4" type="ORF">GQF03_10050</name>
</gene>
<evidence type="ECO:0000256" key="2">
    <source>
        <dbReference type="ARBA" id="ARBA00023002"/>
    </source>
</evidence>
<reference evidence="4 5" key="1">
    <citation type="journal article" date="2014" name="Int. J. Syst. Evol. Microbiol.">
        <title>Sneathiella chungangensis sp. nov., isolated from a marine sand, and emended description of the genus Sneathiella.</title>
        <authorList>
            <person name="Siamphan C."/>
            <person name="Kim H."/>
            <person name="Lee J.S."/>
            <person name="Kim W."/>
        </authorList>
    </citation>
    <scope>NUCLEOTIDE SEQUENCE [LARGE SCALE GENOMIC DNA]</scope>
    <source>
        <strain evidence="4 5">KCTC 32476</strain>
    </source>
</reference>
<dbReference type="PRINTS" id="PR00080">
    <property type="entry name" value="SDRFAMILY"/>
</dbReference>
<comment type="similarity">
    <text evidence="1">Belongs to the short-chain dehydrogenases/reductases (SDR) family.</text>
</comment>
<name>A0A845MG85_9PROT</name>
<accession>A0A845MG85</accession>
<dbReference type="InterPro" id="IPR020904">
    <property type="entry name" value="Sc_DH/Rdtase_CS"/>
</dbReference>
<dbReference type="Gene3D" id="3.40.50.720">
    <property type="entry name" value="NAD(P)-binding Rossmann-like Domain"/>
    <property type="match status" value="1"/>
</dbReference>
<dbReference type="InterPro" id="IPR057326">
    <property type="entry name" value="KR_dom"/>
</dbReference>
<dbReference type="SMART" id="SM00822">
    <property type="entry name" value="PKS_KR"/>
    <property type="match status" value="1"/>
</dbReference>
<sequence length="255" mass="26981">MEVFGNKVVVVTGAGRGIGRGIACRLATLGAQLAILDLDESGMRETVKLIEAEGVTAIAYKCDITNEDEVVTTFRNIVTDFGRVDGLVNNAGTIRDGLMVKAKGGKVVSKLSLDDFEFVLGVCLRGAFLCAREGVSSMIESGCEAGVIINISSGAFRGNFGQTNYSAAKAGLVAMSRVWAKEYGRFNIRSMIIAPGAVETDLLRSMSADSLTALAATIPLRRIGQIENIAQAVVQIFENDYLTGSILEVNGGMTV</sequence>
<dbReference type="PROSITE" id="PS00061">
    <property type="entry name" value="ADH_SHORT"/>
    <property type="match status" value="1"/>
</dbReference>
<dbReference type="PANTHER" id="PTHR42760">
    <property type="entry name" value="SHORT-CHAIN DEHYDROGENASES/REDUCTASES FAMILY MEMBER"/>
    <property type="match status" value="1"/>
</dbReference>
<evidence type="ECO:0000259" key="3">
    <source>
        <dbReference type="SMART" id="SM00822"/>
    </source>
</evidence>
<dbReference type="SUPFAM" id="SSF51735">
    <property type="entry name" value="NAD(P)-binding Rossmann-fold domains"/>
    <property type="match status" value="1"/>
</dbReference>
<proteinExistence type="inferred from homology"/>